<dbReference type="InterPro" id="IPR013785">
    <property type="entry name" value="Aldolase_TIM"/>
</dbReference>
<accession>A0ABR8P6K1</accession>
<evidence type="ECO:0000256" key="2">
    <source>
        <dbReference type="ARBA" id="ARBA00013457"/>
    </source>
</evidence>
<organism evidence="6 7">
    <name type="scientific">Limosilactobacillus walteri</name>
    <dbReference type="NCBI Taxonomy" id="2268022"/>
    <lineage>
        <taxon>Bacteria</taxon>
        <taxon>Bacillati</taxon>
        <taxon>Bacillota</taxon>
        <taxon>Bacilli</taxon>
        <taxon>Lactobacillales</taxon>
        <taxon>Lactobacillaceae</taxon>
        <taxon>Limosilactobacillus</taxon>
    </lineage>
</organism>
<name>A0ABR8P6K1_9LACO</name>
<evidence type="ECO:0000256" key="4">
    <source>
        <dbReference type="ARBA" id="ARBA00022643"/>
    </source>
</evidence>
<evidence type="ECO:0000256" key="1">
    <source>
        <dbReference type="ARBA" id="ARBA00003535"/>
    </source>
</evidence>
<keyword evidence="5" id="KW-0560">Oxidoreductase</keyword>
<dbReference type="PANTHER" id="PTHR32332">
    <property type="entry name" value="2-NITROPROPANE DIOXYGENASE"/>
    <property type="match status" value="1"/>
</dbReference>
<dbReference type="InterPro" id="IPR004136">
    <property type="entry name" value="NMO"/>
</dbReference>
<dbReference type="PANTHER" id="PTHR32332:SF20">
    <property type="entry name" value="2-NITROPROPANE DIOXYGENASE-LIKE PROTEIN"/>
    <property type="match status" value="1"/>
</dbReference>
<keyword evidence="4" id="KW-0288">FMN</keyword>
<protein>
    <recommendedName>
        <fullName evidence="2">Probable nitronate monooxygenase</fullName>
    </recommendedName>
</protein>
<dbReference type="Pfam" id="PF03060">
    <property type="entry name" value="NMO"/>
    <property type="match status" value="1"/>
</dbReference>
<evidence type="ECO:0000256" key="3">
    <source>
        <dbReference type="ARBA" id="ARBA00022630"/>
    </source>
</evidence>
<reference evidence="6 7" key="1">
    <citation type="submission" date="2018-07" db="EMBL/GenBank/DDBJ databases">
        <title>Phylogenomic Insights into understanding Host Adaptation of Lactobacillus reuteri by a novel species, Lactobacillus spp. M31.</title>
        <authorList>
            <person name="Sharma S."/>
            <person name="Patil P."/>
            <person name="Korpole S."/>
            <person name="Patil P.B."/>
        </authorList>
    </citation>
    <scope>NUCLEOTIDE SEQUENCE [LARGE SCALE GENOMIC DNA]</scope>
    <source>
        <strain evidence="6 7">M31</strain>
    </source>
</reference>
<comment type="caution">
    <text evidence="6">The sequence shown here is derived from an EMBL/GenBank/DDBJ whole genome shotgun (WGS) entry which is preliminary data.</text>
</comment>
<keyword evidence="7" id="KW-1185">Reference proteome</keyword>
<evidence type="ECO:0000313" key="6">
    <source>
        <dbReference type="EMBL" id="MBD5806318.1"/>
    </source>
</evidence>
<dbReference type="CDD" id="cd04730">
    <property type="entry name" value="NPD_like"/>
    <property type="match status" value="1"/>
</dbReference>
<gene>
    <name evidence="6" type="ORF">DTK66_04180</name>
</gene>
<dbReference type="Gene3D" id="3.20.20.70">
    <property type="entry name" value="Aldolase class I"/>
    <property type="match status" value="1"/>
</dbReference>
<dbReference type="Proteomes" id="UP000704341">
    <property type="component" value="Unassembled WGS sequence"/>
</dbReference>
<dbReference type="GO" id="GO:0004497">
    <property type="term" value="F:monooxygenase activity"/>
    <property type="evidence" value="ECO:0007669"/>
    <property type="project" value="UniProtKB-KW"/>
</dbReference>
<comment type="function">
    <text evidence="1">Nitronate monooxygenase that uses molecular oxygen to catalyze the oxidative denitrification of alkyl nitronates. Acts on propionate 3-nitronate (P3N), the presumed physiological substrate. Probably functions in the detoxification of P3N, a metabolic poison produced by plants and fungi as a defense mechanism.</text>
</comment>
<keyword evidence="3" id="KW-0285">Flavoprotein</keyword>
<dbReference type="SUPFAM" id="SSF51412">
    <property type="entry name" value="Inosine monophosphate dehydrogenase (IMPDH)"/>
    <property type="match status" value="1"/>
</dbReference>
<proteinExistence type="predicted"/>
<dbReference type="EMBL" id="QORN01000016">
    <property type="protein sequence ID" value="MBD5806318.1"/>
    <property type="molecule type" value="Genomic_DNA"/>
</dbReference>
<evidence type="ECO:0000313" key="7">
    <source>
        <dbReference type="Proteomes" id="UP000704341"/>
    </source>
</evidence>
<keyword evidence="6" id="KW-0503">Monooxygenase</keyword>
<sequence length="331" mass="36121">MMTNRITQALNIEKPIIQGPMFWLTNANFVAAVSNAGGLGVLGISAGQYEPTNHNSALTLAHMREQIQLTKKLTDKPFGLNLVFKDNPEKDRHALPLIKLMIEEQVPVAVINSTRYVDKWFTMLKENNIKIVFRPATPTKTIVNEAAEKGVDVLVATGFDEGGTIPAKAVGTFSAIPYVADIVAGRVPVMAAGGIVDERTTKAAFALGAEGIFVGTAFLATEESPMADNIKEALTEYDAYDEVLFNAEPQFYRSIPGKLPNELEQLSNEGATHQEVWQLAGRYGGMREGMLRGDLNHGYASFGLGMSFIKKITTVSQVIDKLYTGVPENQR</sequence>
<evidence type="ECO:0000256" key="5">
    <source>
        <dbReference type="ARBA" id="ARBA00023002"/>
    </source>
</evidence>